<dbReference type="Gene3D" id="1.20.890.10">
    <property type="entry name" value="cAMP-dependent protein kinase regulatory subunit, dimerization-anchoring domain"/>
    <property type="match status" value="1"/>
</dbReference>
<dbReference type="InterPro" id="IPR007858">
    <property type="entry name" value="Dpy-30_motif"/>
</dbReference>
<sequence>MSKEHDICSYKARRTFLGKEFEIQLFEVDGAGITAVAIQISQEQDSPQNFSRAFSRAELEKAGINRTSKAYVALVDSLELVEDVYFTGNDAISSGQNMLTAYRLSSKLPGISSPLPIVSHHAALSYFARAPVGFSARNTSQEVEEDNLLVNVIVKGLTELCREKPSGLNALRWLGNWFLEHNPAQPLVNADD</sequence>
<reference evidence="2" key="1">
    <citation type="submission" date="2014-09" db="EMBL/GenBank/DDBJ databases">
        <authorList>
            <person name="Sharma Rahul"/>
            <person name="Thines Marco"/>
        </authorList>
    </citation>
    <scope>NUCLEOTIDE SEQUENCE [LARGE SCALE GENOMIC DNA]</scope>
</reference>
<dbReference type="RefSeq" id="XP_024584885.1">
    <property type="nucleotide sequence ID" value="XM_024719603.1"/>
</dbReference>
<accession>A0A0P1B1F2</accession>
<organism evidence="1 2">
    <name type="scientific">Plasmopara halstedii</name>
    <name type="common">Downy mildew of sunflower</name>
    <dbReference type="NCBI Taxonomy" id="4781"/>
    <lineage>
        <taxon>Eukaryota</taxon>
        <taxon>Sar</taxon>
        <taxon>Stramenopiles</taxon>
        <taxon>Oomycota</taxon>
        <taxon>Peronosporomycetes</taxon>
        <taxon>Peronosporales</taxon>
        <taxon>Peronosporaceae</taxon>
        <taxon>Plasmopara</taxon>
    </lineage>
</organism>
<name>A0A0P1B1F2_PLAHL</name>
<dbReference type="OMA" id="CKEKPMG"/>
<dbReference type="EMBL" id="CCYD01002939">
    <property type="protein sequence ID" value="CEG48516.1"/>
    <property type="molecule type" value="Genomic_DNA"/>
</dbReference>
<keyword evidence="2" id="KW-1185">Reference proteome</keyword>
<dbReference type="Proteomes" id="UP000054928">
    <property type="component" value="Unassembled WGS sequence"/>
</dbReference>
<dbReference type="Pfam" id="PF05186">
    <property type="entry name" value="Dpy-30"/>
    <property type="match status" value="1"/>
</dbReference>
<proteinExistence type="predicted"/>
<evidence type="ECO:0000313" key="2">
    <source>
        <dbReference type="Proteomes" id="UP000054928"/>
    </source>
</evidence>
<protein>
    <submittedName>
        <fullName evidence="1">Dynein light chain</fullName>
    </submittedName>
</protein>
<dbReference type="GeneID" id="36401390"/>
<dbReference type="OrthoDB" id="2162449at2759"/>
<evidence type="ECO:0000313" key="1">
    <source>
        <dbReference type="EMBL" id="CEG48516.1"/>
    </source>
</evidence>
<dbReference type="AlphaFoldDB" id="A0A0P1B1F2"/>